<comment type="caution">
    <text evidence="1">The sequence shown here is derived from an EMBL/GenBank/DDBJ whole genome shotgun (WGS) entry which is preliminary data.</text>
</comment>
<dbReference type="STRING" id="481719.LASUN_12930"/>
<gene>
    <name evidence="1" type="ORF">LASUN_12930</name>
</gene>
<evidence type="ECO:0000313" key="1">
    <source>
        <dbReference type="EMBL" id="OFA10743.1"/>
    </source>
</evidence>
<dbReference type="AlphaFoldDB" id="A0A1E7XC91"/>
<dbReference type="RefSeq" id="WP_070367820.1">
    <property type="nucleotide sequence ID" value="NZ_MIQE01000012.1"/>
</dbReference>
<reference evidence="1 2" key="1">
    <citation type="submission" date="2016-09" db="EMBL/GenBank/DDBJ databases">
        <title>Genome Sequence of Lactobacillus sunkii Strain CG01.</title>
        <authorList>
            <person name="Poehlein A."/>
            <person name="Gabris C."/>
            <person name="Bengelsdorf F.R."/>
            <person name="Duerre P."/>
            <person name="Daniel R."/>
        </authorList>
    </citation>
    <scope>NUCLEOTIDE SEQUENCE [LARGE SCALE GENOMIC DNA]</scope>
    <source>
        <strain evidence="1 2">CG_D</strain>
    </source>
</reference>
<dbReference type="EMBL" id="MIQE01000012">
    <property type="protein sequence ID" value="OFA10743.1"/>
    <property type="molecule type" value="Genomic_DNA"/>
</dbReference>
<evidence type="ECO:0000313" key="2">
    <source>
        <dbReference type="Proteomes" id="UP000177010"/>
    </source>
</evidence>
<sequence length="155" mass="17335">MVEQISQQKNWYKAMKNFANSMNYDLDCCYPAKVVKYDKSKHIADLAPLNNFSDGSKKAQILDVQVSKCCYEFDEWLAAVKGDFAKVDAYADDKGIQIASSFVSKIPKPLMHEGAVVVAVVFDHDTDDWDGTAKEYTPSTSRQHDINDSVIVGVL</sequence>
<protein>
    <submittedName>
        <fullName evidence="1">Uncharacterized protein</fullName>
    </submittedName>
</protein>
<organism evidence="1 2">
    <name type="scientific">Lentilactobacillus sunkii</name>
    <dbReference type="NCBI Taxonomy" id="481719"/>
    <lineage>
        <taxon>Bacteria</taxon>
        <taxon>Bacillati</taxon>
        <taxon>Bacillota</taxon>
        <taxon>Bacilli</taxon>
        <taxon>Lactobacillales</taxon>
        <taxon>Lactobacillaceae</taxon>
        <taxon>Lentilactobacillus</taxon>
    </lineage>
</organism>
<dbReference type="Gene3D" id="2.40.50.230">
    <property type="entry name" value="Gp5 N-terminal domain"/>
    <property type="match status" value="1"/>
</dbReference>
<dbReference type="InterPro" id="IPR037026">
    <property type="entry name" value="Vgr_OB-fold_dom_sf"/>
</dbReference>
<accession>A0A1E7XC91</accession>
<name>A0A1E7XC91_9LACO</name>
<proteinExistence type="predicted"/>
<dbReference type="Proteomes" id="UP000177010">
    <property type="component" value="Unassembled WGS sequence"/>
</dbReference>